<keyword evidence="4" id="KW-1133">Transmembrane helix</keyword>
<gene>
    <name evidence="5" type="ORF">ANCCAN_02228</name>
</gene>
<dbReference type="PROSITE" id="PS51450">
    <property type="entry name" value="LRR"/>
    <property type="match status" value="2"/>
</dbReference>
<dbReference type="STRING" id="29170.A0A368H4M2"/>
<proteinExistence type="predicted"/>
<keyword evidence="1" id="KW-0433">Leucine-rich repeat</keyword>
<evidence type="ECO:0000256" key="2">
    <source>
        <dbReference type="ARBA" id="ARBA00022729"/>
    </source>
</evidence>
<dbReference type="SUPFAM" id="SSF52058">
    <property type="entry name" value="L domain-like"/>
    <property type="match status" value="1"/>
</dbReference>
<dbReference type="OrthoDB" id="635273at2759"/>
<feature type="transmembrane region" description="Helical" evidence="4">
    <location>
        <begin position="514"/>
        <end position="539"/>
    </location>
</feature>
<dbReference type="EMBL" id="JOJR01000012">
    <property type="protein sequence ID" value="RCN51561.1"/>
    <property type="molecule type" value="Genomic_DNA"/>
</dbReference>
<protein>
    <submittedName>
        <fullName evidence="5">Leucine Rich repeat-containing domain protein</fullName>
    </submittedName>
</protein>
<accession>A0A368H4M2</accession>
<evidence type="ECO:0000256" key="3">
    <source>
        <dbReference type="ARBA" id="ARBA00022737"/>
    </source>
</evidence>
<organism evidence="5 6">
    <name type="scientific">Ancylostoma caninum</name>
    <name type="common">Dog hookworm</name>
    <dbReference type="NCBI Taxonomy" id="29170"/>
    <lineage>
        <taxon>Eukaryota</taxon>
        <taxon>Metazoa</taxon>
        <taxon>Ecdysozoa</taxon>
        <taxon>Nematoda</taxon>
        <taxon>Chromadorea</taxon>
        <taxon>Rhabditida</taxon>
        <taxon>Rhabditina</taxon>
        <taxon>Rhabditomorpha</taxon>
        <taxon>Strongyloidea</taxon>
        <taxon>Ancylostomatidae</taxon>
        <taxon>Ancylostomatinae</taxon>
        <taxon>Ancylostoma</taxon>
    </lineage>
</organism>
<keyword evidence="2" id="KW-0732">Signal</keyword>
<keyword evidence="6" id="KW-1185">Reference proteome</keyword>
<evidence type="ECO:0000313" key="5">
    <source>
        <dbReference type="EMBL" id="RCN51561.1"/>
    </source>
</evidence>
<sequence>LRIFFPLIPGCLPSKCLQVCCSLRHPVIDSCEYSSLCNTEHCECHLNVGKEFSCDLDEPEVSSPHIPESAALPVSSELIFRLTPTLIMGLVDSNVTELRIHDVDETTPLVDLAKYTPHLRSLEFSTRDRRFIDVFSTFRHLKMLESLRIINVDVDFSRMVSPWVRTIAHIHIENSSFRELPIWLAMSDKLTTLTIKSRSNPENSYFRIGMFIFLQNHRVHATFHLEPCLFWFLTSVTTLAAHTFALCTELRVLDLSQNPIESLPYKPFFRNSKLKWIKLSGTRITRLGPEHFAGLGALKSLTLSYNPLDSIDPFAFLPLKSLKTLDLEATNITAIPSAVIQNCGLTHLNVAHNMLHRRSSLPPEVIALLSGLSQLKLDGNPLIEFPPSVFLLSTDNFRLIRQLFQTMTSLPVWTEEPCTPSLSYRQLTSAWSEERMEREGLSYCREQYEWMIEEMEIYRELEKNSGCSANRRLRSAALAKKTVAPCEGNSTNSTLSRKQGKLAVVETRPDISNLLLASLIANVFFLCLMLSFVCIILCYGNKNQY</sequence>
<comment type="caution">
    <text evidence="5">The sequence shown here is derived from an EMBL/GenBank/DDBJ whole genome shotgun (WGS) entry which is preliminary data.</text>
</comment>
<dbReference type="InterPro" id="IPR001611">
    <property type="entry name" value="Leu-rich_rpt"/>
</dbReference>
<dbReference type="InterPro" id="IPR032675">
    <property type="entry name" value="LRR_dom_sf"/>
</dbReference>
<dbReference type="Proteomes" id="UP000252519">
    <property type="component" value="Unassembled WGS sequence"/>
</dbReference>
<keyword evidence="4" id="KW-0812">Transmembrane</keyword>
<keyword evidence="4" id="KW-0472">Membrane</keyword>
<dbReference type="AlphaFoldDB" id="A0A368H4M2"/>
<dbReference type="PANTHER" id="PTHR24373">
    <property type="entry name" value="SLIT RELATED LEUCINE-RICH REPEAT NEURONAL PROTEIN"/>
    <property type="match status" value="1"/>
</dbReference>
<reference evidence="5 6" key="1">
    <citation type="submission" date="2014-10" db="EMBL/GenBank/DDBJ databases">
        <title>Draft genome of the hookworm Ancylostoma caninum.</title>
        <authorList>
            <person name="Mitreva M."/>
        </authorList>
    </citation>
    <scope>NUCLEOTIDE SEQUENCE [LARGE SCALE GENOMIC DNA]</scope>
    <source>
        <strain evidence="5 6">Baltimore</strain>
    </source>
</reference>
<name>A0A368H4M2_ANCCA</name>
<dbReference type="SMART" id="SM00369">
    <property type="entry name" value="LRR_TYP"/>
    <property type="match status" value="4"/>
</dbReference>
<feature type="non-terminal residue" evidence="5">
    <location>
        <position position="1"/>
    </location>
</feature>
<dbReference type="Gene3D" id="3.80.10.10">
    <property type="entry name" value="Ribonuclease Inhibitor"/>
    <property type="match status" value="1"/>
</dbReference>
<dbReference type="Pfam" id="PF13855">
    <property type="entry name" value="LRR_8"/>
    <property type="match status" value="1"/>
</dbReference>
<evidence type="ECO:0000256" key="1">
    <source>
        <dbReference type="ARBA" id="ARBA00022614"/>
    </source>
</evidence>
<dbReference type="InterPro" id="IPR003591">
    <property type="entry name" value="Leu-rich_rpt_typical-subtyp"/>
</dbReference>
<dbReference type="InterPro" id="IPR050328">
    <property type="entry name" value="Dev_Immune_Receptor"/>
</dbReference>
<evidence type="ECO:0000313" key="6">
    <source>
        <dbReference type="Proteomes" id="UP000252519"/>
    </source>
</evidence>
<keyword evidence="3" id="KW-0677">Repeat</keyword>
<dbReference type="PANTHER" id="PTHR24373:SF275">
    <property type="entry name" value="TIR DOMAIN-CONTAINING PROTEIN"/>
    <property type="match status" value="1"/>
</dbReference>
<evidence type="ECO:0000256" key="4">
    <source>
        <dbReference type="SAM" id="Phobius"/>
    </source>
</evidence>